<evidence type="ECO:0000313" key="11">
    <source>
        <dbReference type="EMBL" id="RSH78563.1"/>
    </source>
</evidence>
<evidence type="ECO:0000256" key="3">
    <source>
        <dbReference type="ARBA" id="ARBA00022475"/>
    </source>
</evidence>
<feature type="transmembrane region" description="Helical" evidence="10">
    <location>
        <begin position="351"/>
        <end position="376"/>
    </location>
</feature>
<feature type="transmembrane region" description="Helical" evidence="10">
    <location>
        <begin position="319"/>
        <end position="339"/>
    </location>
</feature>
<dbReference type="GeneID" id="39586833"/>
<dbReference type="OrthoDB" id="409792at2759"/>
<feature type="transmembrane region" description="Helical" evidence="10">
    <location>
        <begin position="180"/>
        <end position="201"/>
    </location>
</feature>
<organism evidence="11 12">
    <name type="scientific">Apiotrichum porosum</name>
    <dbReference type="NCBI Taxonomy" id="105984"/>
    <lineage>
        <taxon>Eukaryota</taxon>
        <taxon>Fungi</taxon>
        <taxon>Dikarya</taxon>
        <taxon>Basidiomycota</taxon>
        <taxon>Agaricomycotina</taxon>
        <taxon>Tremellomycetes</taxon>
        <taxon>Trichosporonales</taxon>
        <taxon>Trichosporonaceae</taxon>
        <taxon>Apiotrichum</taxon>
    </lineage>
</organism>
<feature type="transmembrane region" description="Helical" evidence="10">
    <location>
        <begin position="136"/>
        <end position="156"/>
    </location>
</feature>
<feature type="region of interest" description="Disordered" evidence="9">
    <location>
        <begin position="1"/>
        <end position="68"/>
    </location>
</feature>
<keyword evidence="5 10" id="KW-1133">Transmembrane helix</keyword>
<sequence>MSAANGHAQPTQQVAYANVDDDDDDEDLDLRRLASTRSLDPEQPVPDEPPRPPSRVDEDNAPPPAEEVTPLRLGAHYAVLILAAMLGTLIRLGLDALGAYDGAAIFPLAWAQGVGCGIMGLALARKNQIVWIYPPMYTFFTTGIAGSVTTFSSWMLEGYEAFANFNHYDRGGFHNAVDGIAYSFATFAIAIACLHLGQFMGRCLPRIPRPEALHTVSHRSPFLDSVTFLVASLSYLVALIIYFFAPHPWRHRAVFAILLAPPGAMLRFFLAKINTRAAFIDRFPLGTFIANMVATLVLAGVVAAQHRPAAGSSAVRCDALYALQQGFCGCLSTVSTFAVEARAIRGKRWKWIYVLGSVVLGQVLVLAVLGGVGWGVGYVDVCTGSD</sequence>
<dbReference type="RefSeq" id="XP_028473710.1">
    <property type="nucleotide sequence ID" value="XM_028618032.1"/>
</dbReference>
<feature type="transmembrane region" description="Helical" evidence="10">
    <location>
        <begin position="104"/>
        <end position="124"/>
    </location>
</feature>
<keyword evidence="12" id="KW-1185">Reference proteome</keyword>
<dbReference type="PANTHER" id="PTHR28259">
    <property type="entry name" value="FLUORIDE EXPORT PROTEIN 1-RELATED"/>
    <property type="match status" value="1"/>
</dbReference>
<keyword evidence="4 10" id="KW-0812">Transmembrane</keyword>
<dbReference type="PANTHER" id="PTHR28259:SF1">
    <property type="entry name" value="FLUORIDE EXPORT PROTEIN 1-RELATED"/>
    <property type="match status" value="1"/>
</dbReference>
<evidence type="ECO:0000256" key="6">
    <source>
        <dbReference type="ARBA" id="ARBA00023136"/>
    </source>
</evidence>
<protein>
    <recommendedName>
        <fullName evidence="13">Fluoride ion transporter CrcB</fullName>
    </recommendedName>
</protein>
<dbReference type="EMBL" id="RSCE01000012">
    <property type="protein sequence ID" value="RSH78563.1"/>
    <property type="molecule type" value="Genomic_DNA"/>
</dbReference>
<dbReference type="GO" id="GO:1903425">
    <property type="term" value="F:fluoride transmembrane transporter activity"/>
    <property type="evidence" value="ECO:0007669"/>
    <property type="project" value="TreeGrafter"/>
</dbReference>
<evidence type="ECO:0000256" key="2">
    <source>
        <dbReference type="ARBA" id="ARBA00004651"/>
    </source>
</evidence>
<feature type="transmembrane region" description="Helical" evidence="10">
    <location>
        <begin position="283"/>
        <end position="304"/>
    </location>
</feature>
<feature type="transmembrane region" description="Helical" evidence="10">
    <location>
        <begin position="73"/>
        <end position="92"/>
    </location>
</feature>
<evidence type="ECO:0000256" key="1">
    <source>
        <dbReference type="ARBA" id="ARBA00002598"/>
    </source>
</evidence>
<dbReference type="STRING" id="105984.A0A427XIF7"/>
<comment type="subcellular location">
    <subcellularLocation>
        <location evidence="2">Cell membrane</location>
        <topology evidence="2">Multi-pass membrane protein</topology>
    </subcellularLocation>
</comment>
<comment type="caution">
    <text evidence="11">The sequence shown here is derived from an EMBL/GenBank/DDBJ whole genome shotgun (WGS) entry which is preliminary data.</text>
</comment>
<reference evidence="11 12" key="1">
    <citation type="submission" date="2018-11" db="EMBL/GenBank/DDBJ databases">
        <title>Genome sequence of Apiotrichum porosum DSM 27194.</title>
        <authorList>
            <person name="Aliyu H."/>
            <person name="Gorte O."/>
            <person name="Ochsenreither K."/>
        </authorList>
    </citation>
    <scope>NUCLEOTIDE SEQUENCE [LARGE SCALE GENOMIC DNA]</scope>
    <source>
        <strain evidence="11 12">DSM 27194</strain>
    </source>
</reference>
<keyword evidence="3" id="KW-1003">Cell membrane</keyword>
<evidence type="ECO:0000256" key="8">
    <source>
        <dbReference type="ARBA" id="ARBA00035585"/>
    </source>
</evidence>
<evidence type="ECO:0000256" key="5">
    <source>
        <dbReference type="ARBA" id="ARBA00022989"/>
    </source>
</evidence>
<name>A0A427XIF7_9TREE</name>
<evidence type="ECO:0000256" key="9">
    <source>
        <dbReference type="SAM" id="MobiDB-lite"/>
    </source>
</evidence>
<feature type="transmembrane region" description="Helical" evidence="10">
    <location>
        <begin position="251"/>
        <end position="271"/>
    </location>
</feature>
<dbReference type="Pfam" id="PF02537">
    <property type="entry name" value="CRCB"/>
    <property type="match status" value="2"/>
</dbReference>
<dbReference type="InterPro" id="IPR003691">
    <property type="entry name" value="FluC"/>
</dbReference>
<evidence type="ECO:0000256" key="7">
    <source>
        <dbReference type="ARBA" id="ARBA00035120"/>
    </source>
</evidence>
<gene>
    <name evidence="11" type="ORF">EHS24_002290</name>
</gene>
<keyword evidence="6 10" id="KW-0472">Membrane</keyword>
<evidence type="ECO:0000256" key="4">
    <source>
        <dbReference type="ARBA" id="ARBA00022692"/>
    </source>
</evidence>
<accession>A0A427XIF7</accession>
<feature type="compositionally biased region" description="Basic and acidic residues" evidence="9">
    <location>
        <begin position="48"/>
        <end position="58"/>
    </location>
</feature>
<comment type="function">
    <text evidence="1">Fluoride channel required for the rapid expulsion of cytoplasmic fluoride.</text>
</comment>
<comment type="similarity">
    <text evidence="7">Belongs to the fluoride channel Fluc/FEX (TC 1.A.43) family.</text>
</comment>
<feature type="transmembrane region" description="Helical" evidence="10">
    <location>
        <begin position="222"/>
        <end position="245"/>
    </location>
</feature>
<comment type="catalytic activity">
    <reaction evidence="8">
        <text>fluoride(in) = fluoride(out)</text>
        <dbReference type="Rhea" id="RHEA:76159"/>
        <dbReference type="ChEBI" id="CHEBI:17051"/>
    </reaction>
    <physiologicalReaction direction="left-to-right" evidence="8">
        <dbReference type="Rhea" id="RHEA:76160"/>
    </physiologicalReaction>
</comment>
<evidence type="ECO:0008006" key="13">
    <source>
        <dbReference type="Google" id="ProtNLM"/>
    </source>
</evidence>
<dbReference type="Proteomes" id="UP000279236">
    <property type="component" value="Unassembled WGS sequence"/>
</dbReference>
<dbReference type="AlphaFoldDB" id="A0A427XIF7"/>
<evidence type="ECO:0000313" key="12">
    <source>
        <dbReference type="Proteomes" id="UP000279236"/>
    </source>
</evidence>
<proteinExistence type="inferred from homology"/>
<dbReference type="GO" id="GO:0005886">
    <property type="term" value="C:plasma membrane"/>
    <property type="evidence" value="ECO:0007669"/>
    <property type="project" value="UniProtKB-SubCell"/>
</dbReference>
<feature type="compositionally biased region" description="Acidic residues" evidence="9">
    <location>
        <begin position="19"/>
        <end position="28"/>
    </location>
</feature>
<evidence type="ECO:0000256" key="10">
    <source>
        <dbReference type="SAM" id="Phobius"/>
    </source>
</evidence>